<dbReference type="EMBL" id="JAAMPC010000017">
    <property type="protein sequence ID" value="KAG2249109.1"/>
    <property type="molecule type" value="Genomic_DNA"/>
</dbReference>
<proteinExistence type="predicted"/>
<dbReference type="AlphaFoldDB" id="A0A8X7PAR2"/>
<comment type="caution">
    <text evidence="1">The sequence shown here is derived from an EMBL/GenBank/DDBJ whole genome shotgun (WGS) entry which is preliminary data.</text>
</comment>
<keyword evidence="3" id="KW-1185">Reference proteome</keyword>
<organism evidence="1 3">
    <name type="scientific">Brassica carinata</name>
    <name type="common">Ethiopian mustard</name>
    <name type="synonym">Abyssinian cabbage</name>
    <dbReference type="NCBI Taxonomy" id="52824"/>
    <lineage>
        <taxon>Eukaryota</taxon>
        <taxon>Viridiplantae</taxon>
        <taxon>Streptophyta</taxon>
        <taxon>Embryophyta</taxon>
        <taxon>Tracheophyta</taxon>
        <taxon>Spermatophyta</taxon>
        <taxon>Magnoliopsida</taxon>
        <taxon>eudicotyledons</taxon>
        <taxon>Gunneridae</taxon>
        <taxon>Pentapetalae</taxon>
        <taxon>rosids</taxon>
        <taxon>malvids</taxon>
        <taxon>Brassicales</taxon>
        <taxon>Brassicaceae</taxon>
        <taxon>Brassiceae</taxon>
        <taxon>Brassica</taxon>
    </lineage>
</organism>
<sequence>MVANWVEHAGSSSGRVSFYIFSRHVSREEEEARERREMGCRPAKQETSRNGYDLDLIRFIESQLQYEIF</sequence>
<name>A0A8X7PAR2_BRACI</name>
<accession>A0A8X7PAR2</accession>
<evidence type="ECO:0000313" key="2">
    <source>
        <dbReference type="EMBL" id="KAG2297458.1"/>
    </source>
</evidence>
<gene>
    <name evidence="2" type="ORF">Bca52824_044127</name>
    <name evidence="1" type="ORF">Bca52824_088737</name>
</gene>
<evidence type="ECO:0000313" key="3">
    <source>
        <dbReference type="Proteomes" id="UP000886595"/>
    </source>
</evidence>
<reference evidence="1 3" key="1">
    <citation type="submission" date="2020-02" db="EMBL/GenBank/DDBJ databases">
        <authorList>
            <person name="Ma Q."/>
            <person name="Huang Y."/>
            <person name="Song X."/>
            <person name="Pei D."/>
        </authorList>
    </citation>
    <scope>NUCLEOTIDE SEQUENCE [LARGE SCALE GENOMIC DNA]</scope>
    <source>
        <strain evidence="1">Sxm20200214</strain>
        <tissue evidence="1">Leaf</tissue>
    </source>
</reference>
<protein>
    <submittedName>
        <fullName evidence="1">Uncharacterized protein</fullName>
    </submittedName>
</protein>
<evidence type="ECO:0000313" key="1">
    <source>
        <dbReference type="EMBL" id="KAG2249109.1"/>
    </source>
</evidence>
<dbReference type="EMBL" id="JAAMPC010000009">
    <property type="protein sequence ID" value="KAG2297458.1"/>
    <property type="molecule type" value="Genomic_DNA"/>
</dbReference>
<dbReference type="Proteomes" id="UP000886595">
    <property type="component" value="Unassembled WGS sequence"/>
</dbReference>